<reference evidence="2 3" key="1">
    <citation type="submission" date="2024-04" db="EMBL/GenBank/DDBJ databases">
        <authorList>
            <person name="Waldvogel A.-M."/>
            <person name="Schoenle A."/>
        </authorList>
    </citation>
    <scope>NUCLEOTIDE SEQUENCE [LARGE SCALE GENOMIC DNA]</scope>
</reference>
<evidence type="ECO:0000313" key="3">
    <source>
        <dbReference type="Proteomes" id="UP001497482"/>
    </source>
</evidence>
<evidence type="ECO:0000313" key="2">
    <source>
        <dbReference type="EMBL" id="CAL1585420.1"/>
    </source>
</evidence>
<evidence type="ECO:0000256" key="1">
    <source>
        <dbReference type="SAM" id="MobiDB-lite"/>
    </source>
</evidence>
<proteinExistence type="predicted"/>
<organism evidence="2 3">
    <name type="scientific">Knipowitschia caucasica</name>
    <name type="common">Caucasian dwarf goby</name>
    <name type="synonym">Pomatoschistus caucasicus</name>
    <dbReference type="NCBI Taxonomy" id="637954"/>
    <lineage>
        <taxon>Eukaryota</taxon>
        <taxon>Metazoa</taxon>
        <taxon>Chordata</taxon>
        <taxon>Craniata</taxon>
        <taxon>Vertebrata</taxon>
        <taxon>Euteleostomi</taxon>
        <taxon>Actinopterygii</taxon>
        <taxon>Neopterygii</taxon>
        <taxon>Teleostei</taxon>
        <taxon>Neoteleostei</taxon>
        <taxon>Acanthomorphata</taxon>
        <taxon>Gobiaria</taxon>
        <taxon>Gobiiformes</taxon>
        <taxon>Gobioidei</taxon>
        <taxon>Gobiidae</taxon>
        <taxon>Gobiinae</taxon>
        <taxon>Knipowitschia</taxon>
    </lineage>
</organism>
<sequence>MVDADWLFGLRSKATRLESVLIQCTVNLLQSSVMSARAEAPPLPVAPVAPPLPVAPPCGPSRCVGQRGSLSAGQPPICQSAAAAARPTSDSDANVQRLALIGWMCSGAGGGGGRVMDEAELATLIHHS</sequence>
<keyword evidence="3" id="KW-1185">Reference proteome</keyword>
<accession>A0AAV2KBU3</accession>
<protein>
    <submittedName>
        <fullName evidence="2">Uncharacterized protein</fullName>
    </submittedName>
</protein>
<gene>
    <name evidence="2" type="ORF">KC01_LOCUS15647</name>
</gene>
<dbReference type="AlphaFoldDB" id="A0AAV2KBU3"/>
<dbReference type="Proteomes" id="UP001497482">
    <property type="component" value="Chromosome 17"/>
</dbReference>
<feature type="region of interest" description="Disordered" evidence="1">
    <location>
        <begin position="71"/>
        <end position="90"/>
    </location>
</feature>
<dbReference type="EMBL" id="OZ035839">
    <property type="protein sequence ID" value="CAL1585420.1"/>
    <property type="molecule type" value="Genomic_DNA"/>
</dbReference>
<name>A0AAV2KBU3_KNICA</name>